<sequence>MPTCWTDPLPPLDENTRRLASERQQQLTKPPGSLGRLEQAAIQLSGQQGRVNPVIAQVAISVFAADHGVCEEDISAFPQTVTAQMIDNFVQGGAAISVMAQQLNAVLEVINLGTVADLAAQRSGQKSTDQAHGHIHHEIIAPTTANFTQGPAMTETQLIQALQSGDRAAARAAEMKADLFIAGEMGIGNTTSAAAVAAAVLQQPAAPLVGAGTGLMGAALQHKISVVERGLTRHAQARTPLSILAALGGFEIAAIASAYLGAASRRIPVLVDGFIATVAALIAVRQQPELLHWLHFGHRSQEQGHQQVLTALNAHPLLDLEMRLGEGSGAAIAVSLLQSACALHNGMATFAEAHVDDGQ</sequence>
<evidence type="ECO:0000313" key="11">
    <source>
        <dbReference type="EMBL" id="ODC05504.1"/>
    </source>
</evidence>
<evidence type="ECO:0000256" key="1">
    <source>
        <dbReference type="ARBA" id="ARBA00005049"/>
    </source>
</evidence>
<protein>
    <recommendedName>
        <fullName evidence="4 10">Nicotinate-nucleotide--dimethylbenzimidazole phosphoribosyltransferase</fullName>
        <shortName evidence="10">NN:DBI PRT</shortName>
        <ecNumber evidence="3 10">2.4.2.21</ecNumber>
    </recommendedName>
    <alternativeName>
        <fullName evidence="8 10">N(1)-alpha-phosphoribosyltransferase</fullName>
    </alternativeName>
</protein>
<comment type="catalytic activity">
    <reaction evidence="9 10">
        <text>5,6-dimethylbenzimidazole + nicotinate beta-D-ribonucleotide = alpha-ribazole 5'-phosphate + nicotinate + H(+)</text>
        <dbReference type="Rhea" id="RHEA:11196"/>
        <dbReference type="ChEBI" id="CHEBI:15378"/>
        <dbReference type="ChEBI" id="CHEBI:15890"/>
        <dbReference type="ChEBI" id="CHEBI:32544"/>
        <dbReference type="ChEBI" id="CHEBI:57502"/>
        <dbReference type="ChEBI" id="CHEBI:57918"/>
        <dbReference type="EC" id="2.4.2.21"/>
    </reaction>
</comment>
<dbReference type="InterPro" id="IPR036087">
    <property type="entry name" value="Nict_dMeBzImd_PRibTrfase_sf"/>
</dbReference>
<dbReference type="InterPro" id="IPR003200">
    <property type="entry name" value="Nict_dMeBzImd_PRibTrfase"/>
</dbReference>
<dbReference type="STRING" id="197479.BFW38_14835"/>
<accession>A0A1E2VEV1</accession>
<dbReference type="CDD" id="cd02439">
    <property type="entry name" value="DMB-PRT_CobT"/>
    <property type="match status" value="1"/>
</dbReference>
<evidence type="ECO:0000256" key="4">
    <source>
        <dbReference type="ARBA" id="ARBA00015486"/>
    </source>
</evidence>
<dbReference type="Gene3D" id="3.40.50.10210">
    <property type="match status" value="1"/>
</dbReference>
<reference evidence="11 12" key="1">
    <citation type="submission" date="2016-08" db="EMBL/GenBank/DDBJ databases">
        <authorList>
            <person name="Seilhamer J.J."/>
        </authorList>
    </citation>
    <scope>NUCLEOTIDE SEQUENCE [LARGE SCALE GENOMIC DNA]</scope>
    <source>
        <strain evidence="11 12">PH27A</strain>
    </source>
</reference>
<evidence type="ECO:0000256" key="6">
    <source>
        <dbReference type="ARBA" id="ARBA00022676"/>
    </source>
</evidence>
<dbReference type="HAMAP" id="MF_00230">
    <property type="entry name" value="CobT"/>
    <property type="match status" value="1"/>
</dbReference>
<evidence type="ECO:0000256" key="9">
    <source>
        <dbReference type="ARBA" id="ARBA00047340"/>
    </source>
</evidence>
<evidence type="ECO:0000256" key="3">
    <source>
        <dbReference type="ARBA" id="ARBA00011991"/>
    </source>
</evidence>
<dbReference type="Proteomes" id="UP000094291">
    <property type="component" value="Unassembled WGS sequence"/>
</dbReference>
<dbReference type="InterPro" id="IPR017846">
    <property type="entry name" value="Nict_dMeBzImd_PRibTrfase_bact"/>
</dbReference>
<dbReference type="SUPFAM" id="SSF52733">
    <property type="entry name" value="Nicotinate mononucleotide:5,6-dimethylbenzimidazole phosphoribosyltransferase (CobT)"/>
    <property type="match status" value="1"/>
</dbReference>
<dbReference type="FunFam" id="3.40.50.10210:FF:000001">
    <property type="entry name" value="Nicotinate-nucleotide--dimethylbenzimidazole phosphoribosyltransferase"/>
    <property type="match status" value="1"/>
</dbReference>
<evidence type="ECO:0000256" key="10">
    <source>
        <dbReference type="HAMAP-Rule" id="MF_00230"/>
    </source>
</evidence>
<evidence type="ECO:0000256" key="2">
    <source>
        <dbReference type="ARBA" id="ARBA00007110"/>
    </source>
</evidence>
<dbReference type="PANTHER" id="PTHR43463">
    <property type="entry name" value="NICOTINATE-NUCLEOTIDE--DIMETHYLBENZIMIDAZOLE PHOSPHORIBOSYLTRANSFERASE"/>
    <property type="match status" value="1"/>
</dbReference>
<dbReference type="EMBL" id="MDTQ01000001">
    <property type="protein sequence ID" value="ODC05504.1"/>
    <property type="molecule type" value="Genomic_DNA"/>
</dbReference>
<name>A0A1E2VEV1_9GAMM</name>
<dbReference type="NCBIfam" id="NF000996">
    <property type="entry name" value="PRK00105.1"/>
    <property type="match status" value="1"/>
</dbReference>
<dbReference type="NCBIfam" id="TIGR03160">
    <property type="entry name" value="cobT_DBIPRT"/>
    <property type="match status" value="1"/>
</dbReference>
<evidence type="ECO:0000256" key="5">
    <source>
        <dbReference type="ARBA" id="ARBA00022573"/>
    </source>
</evidence>
<keyword evidence="12" id="KW-1185">Reference proteome</keyword>
<proteinExistence type="inferred from homology"/>
<keyword evidence="7 10" id="KW-0808">Transferase</keyword>
<dbReference type="PANTHER" id="PTHR43463:SF1">
    <property type="entry name" value="NICOTINATE-NUCLEOTIDE--DIMETHYLBENZIMIDAZOLE PHOSPHORIBOSYLTRANSFERASE"/>
    <property type="match status" value="1"/>
</dbReference>
<comment type="function">
    <text evidence="10">Catalyzes the synthesis of alpha-ribazole-5'-phosphate from nicotinate mononucleotide (NAMN) and 5,6-dimethylbenzimidazole (DMB).</text>
</comment>
<comment type="pathway">
    <text evidence="1 10">Nucleoside biosynthesis; alpha-ribazole biosynthesis; alpha-ribazole from 5,6-dimethylbenzimidazole: step 1/2.</text>
</comment>
<evidence type="ECO:0000313" key="12">
    <source>
        <dbReference type="Proteomes" id="UP000094291"/>
    </source>
</evidence>
<organism evidence="11 12">
    <name type="scientific">Terasakiispira papahanaumokuakeensis</name>
    <dbReference type="NCBI Taxonomy" id="197479"/>
    <lineage>
        <taxon>Bacteria</taxon>
        <taxon>Pseudomonadati</taxon>
        <taxon>Pseudomonadota</taxon>
        <taxon>Gammaproteobacteria</taxon>
        <taxon>Oceanospirillales</taxon>
        <taxon>Terasakiispira</taxon>
    </lineage>
</organism>
<comment type="caution">
    <text evidence="11">The sequence shown here is derived from an EMBL/GenBank/DDBJ whole genome shotgun (WGS) entry which is preliminary data.</text>
</comment>
<dbReference type="Gene3D" id="1.10.1610.10">
    <property type="match status" value="1"/>
</dbReference>
<evidence type="ECO:0000256" key="8">
    <source>
        <dbReference type="ARBA" id="ARBA00030686"/>
    </source>
</evidence>
<dbReference type="AlphaFoldDB" id="A0A1E2VEV1"/>
<dbReference type="EC" id="2.4.2.21" evidence="3 10"/>
<gene>
    <name evidence="10" type="primary">cobT</name>
    <name evidence="11" type="ORF">BFW38_14835</name>
</gene>
<comment type="similarity">
    <text evidence="2 10">Belongs to the CobT family.</text>
</comment>
<feature type="active site" description="Proton acceptor" evidence="10">
    <location>
        <position position="326"/>
    </location>
</feature>
<dbReference type="Pfam" id="PF02277">
    <property type="entry name" value="DBI_PRT"/>
    <property type="match status" value="1"/>
</dbReference>
<dbReference type="GO" id="GO:0009236">
    <property type="term" value="P:cobalamin biosynthetic process"/>
    <property type="evidence" value="ECO:0007669"/>
    <property type="project" value="UniProtKB-UniRule"/>
</dbReference>
<evidence type="ECO:0000256" key="7">
    <source>
        <dbReference type="ARBA" id="ARBA00022679"/>
    </source>
</evidence>
<dbReference type="UniPathway" id="UPA00061">
    <property type="reaction ID" value="UER00516"/>
</dbReference>
<dbReference type="InterPro" id="IPR023195">
    <property type="entry name" value="Nict_dMeBzImd_PRibTrfase_N"/>
</dbReference>
<dbReference type="GO" id="GO:0008939">
    <property type="term" value="F:nicotinate-nucleotide-dimethylbenzimidazole phosphoribosyltransferase activity"/>
    <property type="evidence" value="ECO:0007669"/>
    <property type="project" value="UniProtKB-UniRule"/>
</dbReference>
<keyword evidence="6 10" id="KW-0328">Glycosyltransferase</keyword>
<keyword evidence="5 10" id="KW-0169">Cobalamin biosynthesis</keyword>